<dbReference type="EMBL" id="AJSX01000034">
    <property type="protein sequence ID" value="EIJ68781.1"/>
    <property type="molecule type" value="Genomic_DNA"/>
</dbReference>
<gene>
    <name evidence="1" type="ORF">HMPREF1052_1325</name>
</gene>
<dbReference type="Proteomes" id="UP000006457">
    <property type="component" value="Unassembled WGS sequence"/>
</dbReference>
<accession>I3DAN8</accession>
<keyword evidence="2" id="KW-1185">Reference proteome</keyword>
<evidence type="ECO:0000313" key="2">
    <source>
        <dbReference type="Proteomes" id="UP000006457"/>
    </source>
</evidence>
<name>I3DAN8_9PAST</name>
<comment type="caution">
    <text evidence="1">The sequence shown here is derived from an EMBL/GenBank/DDBJ whole genome shotgun (WGS) entry which is preliminary data.</text>
</comment>
<protein>
    <submittedName>
        <fullName evidence="1">Uncharacterized protein</fullName>
    </submittedName>
</protein>
<organism evidence="1 2">
    <name type="scientific">Pasteurella bettyae CCUG 2042</name>
    <dbReference type="NCBI Taxonomy" id="1095749"/>
    <lineage>
        <taxon>Bacteria</taxon>
        <taxon>Pseudomonadati</taxon>
        <taxon>Pseudomonadota</taxon>
        <taxon>Gammaproteobacteria</taxon>
        <taxon>Pasteurellales</taxon>
        <taxon>Pasteurellaceae</taxon>
        <taxon>Pasteurella</taxon>
    </lineage>
</organism>
<dbReference type="AlphaFoldDB" id="I3DAN8"/>
<reference evidence="1 2" key="1">
    <citation type="submission" date="2012-03" db="EMBL/GenBank/DDBJ databases">
        <authorList>
            <person name="Harkins D.M."/>
            <person name="Madupu R."/>
            <person name="Durkin A.S."/>
            <person name="Torralba M."/>
            <person name="Methe B."/>
            <person name="Sutton G.G."/>
            <person name="Nelson K.E."/>
        </authorList>
    </citation>
    <scope>NUCLEOTIDE SEQUENCE [LARGE SCALE GENOMIC DNA]</scope>
    <source>
        <strain evidence="1 2">CCUG 2042</strain>
    </source>
</reference>
<dbReference type="PATRIC" id="fig|1095749.3.peg.1430"/>
<evidence type="ECO:0000313" key="1">
    <source>
        <dbReference type="EMBL" id="EIJ68781.1"/>
    </source>
</evidence>
<proteinExistence type="predicted"/>
<sequence>MVLISIKLLVVVIMQFFIHEIGLKVRLILPDFLLFLKENYAIFRK</sequence>